<accession>A0A7C5SZJ5</accession>
<dbReference type="GO" id="GO:0004632">
    <property type="term" value="F:phosphopantothenate--cysteine ligase activity"/>
    <property type="evidence" value="ECO:0007669"/>
    <property type="project" value="UniProtKB-UniRule"/>
</dbReference>
<keyword evidence="3 4" id="KW-0436">Ligase</keyword>
<dbReference type="AlphaFoldDB" id="A0A7C5SZJ5"/>
<evidence type="ECO:0000259" key="6">
    <source>
        <dbReference type="Pfam" id="PF04127"/>
    </source>
</evidence>
<feature type="active site" description="Proton donor" evidence="3">
    <location>
        <position position="151"/>
    </location>
</feature>
<keyword evidence="2 3" id="KW-0456">Lyase</keyword>
<dbReference type="Gene3D" id="3.40.50.1950">
    <property type="entry name" value="Flavin prenyltransferase-like"/>
    <property type="match status" value="1"/>
</dbReference>
<feature type="binding site" evidence="3">
    <location>
        <position position="281"/>
    </location>
    <ligand>
        <name>CTP</name>
        <dbReference type="ChEBI" id="CHEBI:37563"/>
    </ligand>
</feature>
<comment type="function">
    <text evidence="4">Catalyzes two steps in the biosynthesis of coenzyme A. In the first step cysteine is conjugated to 4'-phosphopantothenate to form 4-phosphopantothenoylcysteine, in the latter compound is decarboxylated to form 4'-phosphopantotheine.</text>
</comment>
<dbReference type="EC" id="4.1.1.36" evidence="3"/>
<dbReference type="SUPFAM" id="SSF52507">
    <property type="entry name" value="Homo-oligomeric flavin-containing Cys decarboxylases, HFCD"/>
    <property type="match status" value="1"/>
</dbReference>
<dbReference type="Pfam" id="PF02441">
    <property type="entry name" value="Flavoprotein"/>
    <property type="match status" value="1"/>
</dbReference>
<feature type="binding site" evidence="3">
    <location>
        <position position="335"/>
    </location>
    <ligand>
        <name>CTP</name>
        <dbReference type="ChEBI" id="CHEBI:37563"/>
    </ligand>
</feature>
<gene>
    <name evidence="3 7" type="primary">coaBC</name>
    <name evidence="7" type="ORF">ENN04_06945</name>
</gene>
<dbReference type="GO" id="GO:0010181">
    <property type="term" value="F:FMN binding"/>
    <property type="evidence" value="ECO:0007669"/>
    <property type="project" value="UniProtKB-UniRule"/>
</dbReference>
<dbReference type="GO" id="GO:0004633">
    <property type="term" value="F:phosphopantothenoylcysteine decarboxylase activity"/>
    <property type="evidence" value="ECO:0007669"/>
    <property type="project" value="UniProtKB-UniRule"/>
</dbReference>
<dbReference type="GO" id="GO:0015941">
    <property type="term" value="P:pantothenate catabolic process"/>
    <property type="evidence" value="ECO:0007669"/>
    <property type="project" value="InterPro"/>
</dbReference>
<feature type="region of interest" description="Phosphopantothenoylcysteine decarboxylase" evidence="3">
    <location>
        <begin position="1"/>
        <end position="182"/>
    </location>
</feature>
<feature type="binding site" evidence="3">
    <location>
        <position position="316"/>
    </location>
    <ligand>
        <name>CTP</name>
        <dbReference type="ChEBI" id="CHEBI:37563"/>
    </ligand>
</feature>
<dbReference type="EMBL" id="DSAC01000087">
    <property type="protein sequence ID" value="HHO74349.1"/>
    <property type="molecule type" value="Genomic_DNA"/>
</dbReference>
<feature type="binding site" evidence="3">
    <location>
        <begin position="297"/>
        <end position="300"/>
    </location>
    <ligand>
        <name>CTP</name>
        <dbReference type="ChEBI" id="CHEBI:37563"/>
    </ligand>
</feature>
<dbReference type="PANTHER" id="PTHR14359:SF6">
    <property type="entry name" value="PHOSPHOPANTOTHENOYLCYSTEINE DECARBOXYLASE"/>
    <property type="match status" value="1"/>
</dbReference>
<evidence type="ECO:0000256" key="2">
    <source>
        <dbReference type="ARBA" id="ARBA00023239"/>
    </source>
</evidence>
<feature type="region of interest" description="Phosphopantothenate--cysteine ligase" evidence="3">
    <location>
        <begin position="183"/>
        <end position="389"/>
    </location>
</feature>
<comment type="caution">
    <text evidence="7">The sequence shown here is derived from an EMBL/GenBank/DDBJ whole genome shotgun (WGS) entry which is preliminary data.</text>
</comment>
<organism evidence="7">
    <name type="scientific">Thermocrinis ruber</name>
    <dbReference type="NCBI Taxonomy" id="75906"/>
    <lineage>
        <taxon>Bacteria</taxon>
        <taxon>Pseudomonadati</taxon>
        <taxon>Aquificota</taxon>
        <taxon>Aquificia</taxon>
        <taxon>Aquificales</taxon>
        <taxon>Aquificaceae</taxon>
        <taxon>Thermocrinis</taxon>
    </lineage>
</organism>
<dbReference type="InterPro" id="IPR036551">
    <property type="entry name" value="Flavin_trans-like"/>
</dbReference>
<comment type="catalytic activity">
    <reaction evidence="3 4">
        <text>(R)-4'-phosphopantothenate + L-cysteine + CTP = N-[(R)-4-phosphopantothenoyl]-L-cysteine + CMP + diphosphate + H(+)</text>
        <dbReference type="Rhea" id="RHEA:19397"/>
        <dbReference type="ChEBI" id="CHEBI:10986"/>
        <dbReference type="ChEBI" id="CHEBI:15378"/>
        <dbReference type="ChEBI" id="CHEBI:33019"/>
        <dbReference type="ChEBI" id="CHEBI:35235"/>
        <dbReference type="ChEBI" id="CHEBI:37563"/>
        <dbReference type="ChEBI" id="CHEBI:59458"/>
        <dbReference type="ChEBI" id="CHEBI:60377"/>
        <dbReference type="EC" id="6.3.2.5"/>
    </reaction>
</comment>
<feature type="binding site" evidence="3">
    <location>
        <position position="331"/>
    </location>
    <ligand>
        <name>CTP</name>
        <dbReference type="ChEBI" id="CHEBI:37563"/>
    </ligand>
</feature>
<dbReference type="InterPro" id="IPR003382">
    <property type="entry name" value="Flavoprotein"/>
</dbReference>
<sequence>MAKILLGVCSSVAIHKACDLVRELKHKNHQVKVVLTPTAERFITRLTFSSLSGNKAYSDWEEEDPFLHITLPRWCDLFLIAPCSVNTLSKIANGIADNLLTSCALAHKGLLMLAPACNVEMWQNPAVQENVERLKKRGVVIIEPEEGRLACEEEGKGRLASLERILDWVEWGIRPKPLQGKRILLTVGATREFIDDVRFISNLSTGRTGFTIARVLRWHGADVQIIAGYTEEKPPPEISLIRVSSTEEMLRAVLENVKFADLLVMNSAVADYRPSERVEGKLKKDQDVLEIRLVKNPDILEEVGKLGLEGLKVVGFALEEEQFLLEKGLEKLRRKKLDLLVANPVGTMGKEGHKGYLIFKDGNAIPFSFPDKLSFAEFLVAHISKLLLA</sequence>
<evidence type="ECO:0000256" key="4">
    <source>
        <dbReference type="RuleBase" id="RU364078"/>
    </source>
</evidence>
<dbReference type="InterPro" id="IPR007085">
    <property type="entry name" value="DNA/pantothenate-metab_flavo_C"/>
</dbReference>
<dbReference type="EC" id="6.3.2.5" evidence="3"/>
<protein>
    <recommendedName>
        <fullName evidence="3">Coenzyme A biosynthesis bifunctional protein CoaBC</fullName>
    </recommendedName>
    <alternativeName>
        <fullName evidence="3">DNA/pantothenate metabolism flavoprotein</fullName>
    </alternativeName>
    <alternativeName>
        <fullName evidence="3">Phosphopantothenoylcysteine synthetase/decarboxylase</fullName>
        <shortName evidence="3">PPCS-PPCDC</shortName>
    </alternativeName>
    <domain>
        <recommendedName>
            <fullName evidence="3">Phosphopantothenoylcysteine decarboxylase</fullName>
            <shortName evidence="3">PPC decarboxylase</shortName>
            <shortName evidence="3">PPC-DC</shortName>
            <ecNumber evidence="3">4.1.1.36</ecNumber>
        </recommendedName>
        <alternativeName>
            <fullName evidence="3">CoaC</fullName>
        </alternativeName>
    </domain>
    <domain>
        <recommendedName>
            <fullName evidence="3">Phosphopantothenate--cysteine ligase</fullName>
            <ecNumber evidence="3">6.3.2.5</ecNumber>
        </recommendedName>
        <alternativeName>
            <fullName evidence="3">CoaB</fullName>
        </alternativeName>
        <alternativeName>
            <fullName evidence="3">Phosphopantothenoylcysteine synthetase</fullName>
            <shortName evidence="3">PPC synthetase</shortName>
            <shortName evidence="3">PPC-S</shortName>
        </alternativeName>
    </domain>
</protein>
<keyword evidence="1 3" id="KW-0210">Decarboxylase</keyword>
<keyword evidence="3 4" id="KW-0285">Flavoprotein</keyword>
<comment type="catalytic activity">
    <reaction evidence="3 4">
        <text>N-[(R)-4-phosphopantothenoyl]-L-cysteine + H(+) = (R)-4'-phosphopantetheine + CO2</text>
        <dbReference type="Rhea" id="RHEA:16793"/>
        <dbReference type="ChEBI" id="CHEBI:15378"/>
        <dbReference type="ChEBI" id="CHEBI:16526"/>
        <dbReference type="ChEBI" id="CHEBI:59458"/>
        <dbReference type="ChEBI" id="CHEBI:61723"/>
        <dbReference type="EC" id="4.1.1.36"/>
    </reaction>
</comment>
<comment type="cofactor">
    <cofactor evidence="3">
        <name>Mg(2+)</name>
        <dbReference type="ChEBI" id="CHEBI:18420"/>
    </cofactor>
</comment>
<feature type="domain" description="Flavoprotein" evidence="5">
    <location>
        <begin position="3"/>
        <end position="167"/>
    </location>
</feature>
<keyword evidence="3 4" id="KW-0288">FMN</keyword>
<keyword evidence="3" id="KW-0460">Magnesium</keyword>
<comment type="pathway">
    <text evidence="3 4">Cofactor biosynthesis; coenzyme A biosynthesis; CoA from (R)-pantothenate: step 3/5.</text>
</comment>
<evidence type="ECO:0000259" key="5">
    <source>
        <dbReference type="Pfam" id="PF02441"/>
    </source>
</evidence>
<feature type="binding site" evidence="3">
    <location>
        <position position="271"/>
    </location>
    <ligand>
        <name>CTP</name>
        <dbReference type="ChEBI" id="CHEBI:37563"/>
    </ligand>
</feature>
<proteinExistence type="inferred from homology"/>
<dbReference type="InterPro" id="IPR035929">
    <property type="entry name" value="CoaB-like_sf"/>
</dbReference>
<feature type="domain" description="DNA/pantothenate metabolism flavoprotein C-terminal" evidence="6">
    <location>
        <begin position="178"/>
        <end position="385"/>
    </location>
</feature>
<dbReference type="Pfam" id="PF04127">
    <property type="entry name" value="DFP"/>
    <property type="match status" value="1"/>
</dbReference>
<comment type="cofactor">
    <cofactor evidence="3">
        <name>FMN</name>
        <dbReference type="ChEBI" id="CHEBI:58210"/>
    </cofactor>
    <text evidence="3">Binds 1 FMN per subunit.</text>
</comment>
<reference evidence="7" key="1">
    <citation type="journal article" date="2020" name="mSystems">
        <title>Genome- and Community-Level Interaction Insights into Carbon Utilization and Element Cycling Functions of Hydrothermarchaeota in Hydrothermal Sediment.</title>
        <authorList>
            <person name="Zhou Z."/>
            <person name="Liu Y."/>
            <person name="Xu W."/>
            <person name="Pan J."/>
            <person name="Luo Z.H."/>
            <person name="Li M."/>
        </authorList>
    </citation>
    <scope>NUCLEOTIDE SEQUENCE [LARGE SCALE GENOMIC DNA]</scope>
    <source>
        <strain evidence="7">SpSt-114</strain>
    </source>
</reference>
<evidence type="ECO:0000313" key="7">
    <source>
        <dbReference type="EMBL" id="HHO74349.1"/>
    </source>
</evidence>
<evidence type="ECO:0000256" key="1">
    <source>
        <dbReference type="ARBA" id="ARBA00022793"/>
    </source>
</evidence>
<dbReference type="GO" id="GO:0015937">
    <property type="term" value="P:coenzyme A biosynthetic process"/>
    <property type="evidence" value="ECO:0007669"/>
    <property type="project" value="UniProtKB-UniRule"/>
</dbReference>
<dbReference type="UniPathway" id="UPA00241">
    <property type="reaction ID" value="UER00353"/>
</dbReference>
<dbReference type="Gene3D" id="3.40.50.10300">
    <property type="entry name" value="CoaB-like"/>
    <property type="match status" value="1"/>
</dbReference>
<dbReference type="InterPro" id="IPR005252">
    <property type="entry name" value="CoaBC"/>
</dbReference>
<dbReference type="PANTHER" id="PTHR14359">
    <property type="entry name" value="HOMO-OLIGOMERIC FLAVIN CONTAINING CYS DECARBOXYLASE FAMILY"/>
    <property type="match status" value="1"/>
</dbReference>
<dbReference type="SUPFAM" id="SSF102645">
    <property type="entry name" value="CoaB-like"/>
    <property type="match status" value="1"/>
</dbReference>
<dbReference type="NCBIfam" id="TIGR00521">
    <property type="entry name" value="coaBC_dfp"/>
    <property type="match status" value="1"/>
</dbReference>
<comment type="caution">
    <text evidence="3">Lacks conserved residue(s) required for the propagation of feature annotation.</text>
</comment>
<dbReference type="GO" id="GO:0071513">
    <property type="term" value="C:phosphopantothenoylcysteine decarboxylase complex"/>
    <property type="evidence" value="ECO:0007669"/>
    <property type="project" value="TreeGrafter"/>
</dbReference>
<comment type="similarity">
    <text evidence="3 4">In the N-terminal section; belongs to the HFCD (homo-oligomeric flavin containing Cys decarboxylase) superfamily.</text>
</comment>
<comment type="pathway">
    <text evidence="3 4">Cofactor biosynthesis; coenzyme A biosynthesis; CoA from (R)-pantothenate: step 2/5.</text>
</comment>
<keyword evidence="3" id="KW-0479">Metal-binding</keyword>
<keyword evidence="3" id="KW-0511">Multifunctional enzyme</keyword>
<dbReference type="GO" id="GO:0046872">
    <property type="term" value="F:metal ion binding"/>
    <property type="evidence" value="ECO:0007669"/>
    <property type="project" value="UniProtKB-KW"/>
</dbReference>
<evidence type="ECO:0000256" key="3">
    <source>
        <dbReference type="HAMAP-Rule" id="MF_02225"/>
    </source>
</evidence>
<dbReference type="HAMAP" id="MF_02225">
    <property type="entry name" value="CoaBC"/>
    <property type="match status" value="1"/>
</dbReference>
<name>A0A7C5SZJ5_9AQUI</name>
<comment type="function">
    <text evidence="3">Catalyzes two sequential steps in the biosynthesis of coenzyme A. In the first step cysteine is conjugated to 4'-phosphopantothenate to form 4-phosphopantothenoylcysteine. In the second step the latter compound is decarboxylated to form 4'-phosphopantotheine.</text>
</comment>
<comment type="similarity">
    <text evidence="3 4">In the C-terminal section; belongs to the PPC synthetase family.</text>
</comment>